<reference evidence="1" key="1">
    <citation type="submission" date="2023-07" db="EMBL/GenBank/DDBJ databases">
        <title>Chromosome-level genome assembly of Artemia franciscana.</title>
        <authorList>
            <person name="Jo E."/>
        </authorList>
    </citation>
    <scope>NUCLEOTIDE SEQUENCE</scope>
    <source>
        <tissue evidence="1">Whole body</tissue>
    </source>
</reference>
<accession>A0AA88L0T8</accession>
<keyword evidence="2" id="KW-1185">Reference proteome</keyword>
<feature type="non-terminal residue" evidence="1">
    <location>
        <position position="817"/>
    </location>
</feature>
<sequence>QCSIDCYVQDCYGVTMVGAENGQILSSAQCYVQDCYGVTMVGAENGQILSSAQLIAMFKIAMHENDSSNKISQNPSAVIPQDPTVTGPYDVLVMLGSTNPPELPTFRAVNPKCANCGGSHVSFSLKRRILREVNIRRRKTELVLPKGQFATYETNIPPKHIILKSECDRSIYVSVFQALNPSNLKESNYVSCESNSWLFNATDEELKLIKIENRNSVVLTVKRLAAGSSTVEKTIAILHPDGKKRLRQRTVSGIPIGPDSIEELIKKVIDLSNSGSEFTRNDFKSALLIAELKQNLYEFEVNVTNKLSVIERKRDIEDHLAGTTVLFKEIELMRKHIFTSSYASEDLEVEWKAFNQRLLESIRTSLFSTLSRALESIFDDSKKFTNFCANIPSGTHRCIKDNVNSFENTVKLKLKSLPADLASDANIYIDAALKRINNNLNYCRGARSSYSYTTMGKRDKLISIAADIETELREDAQKLNPEELINLVKDYLFLPFVPSVNRIINCKVDRDLAYDQFLLAAAFSAKRFLQISLKRNKFEKDSGKLYAKFDFMNIVSKIELFNRQMRVIDEDCDLPSILSKVPENVEELNILCMNTLVYGHSSTNLRRLRVDTVNLEVNSKGASLKLVEPSAPVKATPQVPGSKGVDAGFVEIRIHSFVTGGVLEVVANGGPGGAGGDGVLGGKGSNGVHGNIQSHFYNKAHYDSIPNSGLIQKNVVEHHCRKRKKWYRRKKSYVCGRTVNYVQHYNHVSVGMTSGGKGASGTSGAPGGAGGKAGSLTVEMNGLNRNHFKLSGKGGAGGAGGLGGGGGEGALGEIESL</sequence>
<dbReference type="EMBL" id="JAVRJZ010000015">
    <property type="protein sequence ID" value="KAK2712272.1"/>
    <property type="molecule type" value="Genomic_DNA"/>
</dbReference>
<dbReference type="Proteomes" id="UP001187531">
    <property type="component" value="Unassembled WGS sequence"/>
</dbReference>
<evidence type="ECO:0000313" key="2">
    <source>
        <dbReference type="Proteomes" id="UP001187531"/>
    </source>
</evidence>
<dbReference type="AlphaFoldDB" id="A0AA88L0T8"/>
<protein>
    <submittedName>
        <fullName evidence="1">Uncharacterized protein</fullName>
    </submittedName>
</protein>
<name>A0AA88L0T8_ARTSF</name>
<proteinExistence type="predicted"/>
<comment type="caution">
    <text evidence="1">The sequence shown here is derived from an EMBL/GenBank/DDBJ whole genome shotgun (WGS) entry which is preliminary data.</text>
</comment>
<gene>
    <name evidence="1" type="ORF">QYM36_011084</name>
</gene>
<evidence type="ECO:0000313" key="1">
    <source>
        <dbReference type="EMBL" id="KAK2712272.1"/>
    </source>
</evidence>
<organism evidence="1 2">
    <name type="scientific">Artemia franciscana</name>
    <name type="common">Brine shrimp</name>
    <name type="synonym">Artemia sanfranciscana</name>
    <dbReference type="NCBI Taxonomy" id="6661"/>
    <lineage>
        <taxon>Eukaryota</taxon>
        <taxon>Metazoa</taxon>
        <taxon>Ecdysozoa</taxon>
        <taxon>Arthropoda</taxon>
        <taxon>Crustacea</taxon>
        <taxon>Branchiopoda</taxon>
        <taxon>Anostraca</taxon>
        <taxon>Artemiidae</taxon>
        <taxon>Artemia</taxon>
    </lineage>
</organism>